<dbReference type="EMBL" id="QEQF01000002">
    <property type="protein sequence ID" value="RDF11283.1"/>
    <property type="molecule type" value="Genomic_DNA"/>
</dbReference>
<dbReference type="AlphaFoldDB" id="A0A369ZPB9"/>
<organism evidence="2 3">
    <name type="scientific">Haemophilus paraphrohaemolyticus</name>
    <dbReference type="NCBI Taxonomy" id="736"/>
    <lineage>
        <taxon>Bacteria</taxon>
        <taxon>Pseudomonadati</taxon>
        <taxon>Pseudomonadota</taxon>
        <taxon>Gammaproteobacteria</taxon>
        <taxon>Pasteurellales</taxon>
        <taxon>Pasteurellaceae</taxon>
        <taxon>Haemophilus</taxon>
    </lineage>
</organism>
<comment type="caution">
    <text evidence="2">The sequence shown here is derived from an EMBL/GenBank/DDBJ whole genome shotgun (WGS) entry which is preliminary data.</text>
</comment>
<dbReference type="PANTHER" id="PTHR36180:SF2">
    <property type="entry name" value="BRO FAMILY PROTEIN"/>
    <property type="match status" value="1"/>
</dbReference>
<dbReference type="InterPro" id="IPR003497">
    <property type="entry name" value="BRO_N_domain"/>
</dbReference>
<dbReference type="PANTHER" id="PTHR36180">
    <property type="entry name" value="DNA-BINDING PROTEIN-RELATED-RELATED"/>
    <property type="match status" value="1"/>
</dbReference>
<dbReference type="Pfam" id="PF02498">
    <property type="entry name" value="Bro-N"/>
    <property type="match status" value="1"/>
</dbReference>
<protein>
    <recommendedName>
        <fullName evidence="1">Bro-N domain-containing protein</fullName>
    </recommendedName>
</protein>
<gene>
    <name evidence="2" type="ORF">DPV92_03230</name>
</gene>
<dbReference type="RefSeq" id="WP_111353658.1">
    <property type="nucleotide sequence ID" value="NZ_QEQF01000002.1"/>
</dbReference>
<reference evidence="2 3" key="1">
    <citation type="submission" date="2018-05" db="EMBL/GenBank/DDBJ databases">
        <title>Draft Genome Sequences for a Diverse set of 7 Haemophilus Species.</title>
        <authorList>
            <person name="Nichols M."/>
            <person name="Topaz N."/>
            <person name="Wang X."/>
            <person name="Wang X."/>
            <person name="Boxrud D."/>
        </authorList>
    </citation>
    <scope>NUCLEOTIDE SEQUENCE [LARGE SCALE GENOMIC DNA]</scope>
    <source>
        <strain evidence="2 3">C2014016342</strain>
    </source>
</reference>
<sequence length="218" mass="24464">MKTQSQLSTFNFESNSIRTLAINNEPWFVAVDICRALNLSSPSMAIANLDDDEKYTLSLTEGIEGVGKQVQELNLVSESGMYTLILRCRDAVKKGSVPHRFRKWVTAEVLPAIRKTGSYSQNASQIQPLADEPLKLLVQAYHFLYQASDLRTKVQPTFIGIDIDRHFGSHYLHNLGKPLSQCMENIQAYIHASAERLMFVQGMASLLETPTAKKAVFK</sequence>
<dbReference type="SMART" id="SM01040">
    <property type="entry name" value="Bro-N"/>
    <property type="match status" value="1"/>
</dbReference>
<evidence type="ECO:0000259" key="1">
    <source>
        <dbReference type="PROSITE" id="PS51750"/>
    </source>
</evidence>
<accession>A0A369ZPB9</accession>
<dbReference type="Proteomes" id="UP000253945">
    <property type="component" value="Unassembled WGS sequence"/>
</dbReference>
<feature type="domain" description="Bro-N" evidence="1">
    <location>
        <begin position="1"/>
        <end position="117"/>
    </location>
</feature>
<evidence type="ECO:0000313" key="2">
    <source>
        <dbReference type="EMBL" id="RDF11283.1"/>
    </source>
</evidence>
<dbReference type="PROSITE" id="PS51750">
    <property type="entry name" value="BRO_N"/>
    <property type="match status" value="1"/>
</dbReference>
<name>A0A369ZPB9_9PAST</name>
<keyword evidence="3" id="KW-1185">Reference proteome</keyword>
<proteinExistence type="predicted"/>
<evidence type="ECO:0000313" key="3">
    <source>
        <dbReference type="Proteomes" id="UP000253945"/>
    </source>
</evidence>